<feature type="transmembrane region" description="Helical" evidence="1">
    <location>
        <begin position="97"/>
        <end position="117"/>
    </location>
</feature>
<dbReference type="AlphaFoldDB" id="A0A382Z4C2"/>
<gene>
    <name evidence="2" type="ORF">METZ01_LOCUS442913</name>
</gene>
<accession>A0A382Z4C2</accession>
<feature type="transmembrane region" description="Helical" evidence="1">
    <location>
        <begin position="129"/>
        <end position="150"/>
    </location>
</feature>
<feature type="transmembrane region" description="Helical" evidence="1">
    <location>
        <begin position="170"/>
        <end position="188"/>
    </location>
</feature>
<keyword evidence="1" id="KW-0812">Transmembrane</keyword>
<dbReference type="Pfam" id="PF13367">
    <property type="entry name" value="PrsW-protease"/>
    <property type="match status" value="1"/>
</dbReference>
<dbReference type="EMBL" id="UINC01180719">
    <property type="protein sequence ID" value="SVD90059.1"/>
    <property type="molecule type" value="Genomic_DNA"/>
</dbReference>
<keyword evidence="1" id="KW-0472">Membrane</keyword>
<feature type="transmembrane region" description="Helical" evidence="1">
    <location>
        <begin position="224"/>
        <end position="240"/>
    </location>
</feature>
<reference evidence="2" key="1">
    <citation type="submission" date="2018-05" db="EMBL/GenBank/DDBJ databases">
        <authorList>
            <person name="Lanie J.A."/>
            <person name="Ng W.-L."/>
            <person name="Kazmierczak K.M."/>
            <person name="Andrzejewski T.M."/>
            <person name="Davidsen T.M."/>
            <person name="Wayne K.J."/>
            <person name="Tettelin H."/>
            <person name="Glass J.I."/>
            <person name="Rusch D."/>
            <person name="Podicherti R."/>
            <person name="Tsui H.-C.T."/>
            <person name="Winkler M.E."/>
        </authorList>
    </citation>
    <scope>NUCLEOTIDE SEQUENCE</scope>
</reference>
<evidence type="ECO:0000256" key="1">
    <source>
        <dbReference type="SAM" id="Phobius"/>
    </source>
</evidence>
<name>A0A382Z4C2_9ZZZZ</name>
<proteinExistence type="predicted"/>
<dbReference type="InterPro" id="IPR026898">
    <property type="entry name" value="PrsW"/>
</dbReference>
<feature type="non-terminal residue" evidence="2">
    <location>
        <position position="250"/>
    </location>
</feature>
<evidence type="ECO:0000313" key="2">
    <source>
        <dbReference type="EMBL" id="SVD90059.1"/>
    </source>
</evidence>
<feature type="transmembrane region" description="Helical" evidence="1">
    <location>
        <begin position="200"/>
        <end position="218"/>
    </location>
</feature>
<protein>
    <recommendedName>
        <fullName evidence="3">Protease PrsW</fullName>
    </recommendedName>
</protein>
<feature type="transmembrane region" description="Helical" evidence="1">
    <location>
        <begin position="6"/>
        <end position="24"/>
    </location>
</feature>
<evidence type="ECO:0008006" key="3">
    <source>
        <dbReference type="Google" id="ProtNLM"/>
    </source>
</evidence>
<keyword evidence="1" id="KW-1133">Transmembrane helix</keyword>
<sequence length="250" mass="28355">MNFTYAIVYLATALPPVILGLIIWKSDRFQEPGKFLFASFLLGVAIIFPLDFLIIATEDILAPLLHLDIGIYKDWSEGGWKEPGEVYPVAEAAFQNFFRAAFLEEGLKFALLIFFCVRLADLNEPMDAIVYGAAIGLGYAAIENVGYLYIEGCHNAPPWSMQGVKCRYYPLVMHMGFGVVMGLFLSLNLFEERSLFKRRLMLILSLVIPVIFHGVYNYYGTADIFPMLTAILVIGVVYYFRREQLQKITE</sequence>
<dbReference type="PANTHER" id="PTHR36844">
    <property type="entry name" value="PROTEASE PRSW"/>
    <property type="match status" value="1"/>
</dbReference>
<organism evidence="2">
    <name type="scientific">marine metagenome</name>
    <dbReference type="NCBI Taxonomy" id="408172"/>
    <lineage>
        <taxon>unclassified sequences</taxon>
        <taxon>metagenomes</taxon>
        <taxon>ecological metagenomes</taxon>
    </lineage>
</organism>
<dbReference type="GO" id="GO:0008233">
    <property type="term" value="F:peptidase activity"/>
    <property type="evidence" value="ECO:0007669"/>
    <property type="project" value="InterPro"/>
</dbReference>
<dbReference type="PANTHER" id="PTHR36844:SF1">
    <property type="entry name" value="PROTEASE PRSW"/>
    <property type="match status" value="1"/>
</dbReference>
<feature type="transmembrane region" description="Helical" evidence="1">
    <location>
        <begin position="36"/>
        <end position="56"/>
    </location>
</feature>